<protein>
    <submittedName>
        <fullName evidence="2">Uncharacterized protein</fullName>
    </submittedName>
</protein>
<dbReference type="RefSeq" id="WP_110842913.1">
    <property type="nucleotide sequence ID" value="NZ_QJVJ01000013.1"/>
</dbReference>
<keyword evidence="1" id="KW-0812">Transmembrane</keyword>
<evidence type="ECO:0000256" key="1">
    <source>
        <dbReference type="SAM" id="Phobius"/>
    </source>
</evidence>
<dbReference type="EMBL" id="QJVJ01000013">
    <property type="protein sequence ID" value="PYI51400.1"/>
    <property type="molecule type" value="Genomic_DNA"/>
</dbReference>
<evidence type="ECO:0000313" key="3">
    <source>
        <dbReference type="Proteomes" id="UP000247476"/>
    </source>
</evidence>
<comment type="caution">
    <text evidence="2">The sequence shown here is derived from an EMBL/GenBank/DDBJ whole genome shotgun (WGS) entry which is preliminary data.</text>
</comment>
<dbReference type="NCBIfam" id="NF041644">
    <property type="entry name" value="CBO0543_fam"/>
    <property type="match status" value="1"/>
</dbReference>
<evidence type="ECO:0000313" key="2">
    <source>
        <dbReference type="EMBL" id="PYI51400.1"/>
    </source>
</evidence>
<keyword evidence="3" id="KW-1185">Reference proteome</keyword>
<dbReference type="OrthoDB" id="2628935at2"/>
<dbReference type="Proteomes" id="UP000247476">
    <property type="component" value="Unassembled WGS sequence"/>
</dbReference>
<feature type="transmembrane region" description="Helical" evidence="1">
    <location>
        <begin position="140"/>
        <end position="159"/>
    </location>
</feature>
<name>A0A2V5KBX1_9BACL</name>
<accession>A0A2V5KBX1</accession>
<sequence>MNLFITIVLLSCVIVLGDWRNWKSYHPTMLYIALCNLTYNFITGSKKLWVFVSPFLGHNVTDALYIFVVTPAIAFLFLSKYPPRHRLVYILGFAIAFSLIEWIQHEAGFITYQHGWSFGWSVQFYLVMFPMLRLHHRLPVVAYVLSVGITYFYMKVFGFA</sequence>
<keyword evidence="1" id="KW-1133">Transmembrane helix</keyword>
<feature type="transmembrane region" description="Helical" evidence="1">
    <location>
        <begin position="63"/>
        <end position="79"/>
    </location>
</feature>
<dbReference type="InterPro" id="IPR048147">
    <property type="entry name" value="CBO0543-like"/>
</dbReference>
<gene>
    <name evidence="2" type="ORF">DLM86_25625</name>
</gene>
<feature type="transmembrane region" description="Helical" evidence="1">
    <location>
        <begin position="86"/>
        <end position="103"/>
    </location>
</feature>
<proteinExistence type="predicted"/>
<organism evidence="2 3">
    <name type="scientific">Paenibacillus flagellatus</name>
    <dbReference type="NCBI Taxonomy" id="2211139"/>
    <lineage>
        <taxon>Bacteria</taxon>
        <taxon>Bacillati</taxon>
        <taxon>Bacillota</taxon>
        <taxon>Bacilli</taxon>
        <taxon>Bacillales</taxon>
        <taxon>Paenibacillaceae</taxon>
        <taxon>Paenibacillus</taxon>
    </lineage>
</organism>
<reference evidence="2 3" key="1">
    <citation type="submission" date="2018-05" db="EMBL/GenBank/DDBJ databases">
        <title>Paenibacillus flagellatus sp. nov., isolated from selenium mineral soil.</title>
        <authorList>
            <person name="Dai X."/>
        </authorList>
    </citation>
    <scope>NUCLEOTIDE SEQUENCE [LARGE SCALE GENOMIC DNA]</scope>
    <source>
        <strain evidence="2 3">DXL2</strain>
    </source>
</reference>
<keyword evidence="1" id="KW-0472">Membrane</keyword>
<dbReference type="AlphaFoldDB" id="A0A2V5KBX1"/>